<name>A0A4V5P959_MONMO</name>
<reference evidence="2" key="1">
    <citation type="journal article" date="2019" name="IScience">
        <title>Narwhal Genome Reveals Long-Term Low Genetic Diversity despite Current Large Abundance Size.</title>
        <authorList>
            <person name="Westbury M.V."/>
            <person name="Petersen B."/>
            <person name="Garde E."/>
            <person name="Heide-Jorgensen M.P."/>
            <person name="Lorenzen E.D."/>
        </authorList>
    </citation>
    <scope>NUCLEOTIDE SEQUENCE [LARGE SCALE GENOMIC DNA]</scope>
</reference>
<comment type="caution">
    <text evidence="1">The sequence shown here is derived from an EMBL/GenBank/DDBJ whole genome shotgun (WGS) entry which is preliminary data.</text>
</comment>
<accession>A0A4V5P959</accession>
<evidence type="ECO:0000313" key="1">
    <source>
        <dbReference type="EMBL" id="TKC46380.1"/>
    </source>
</evidence>
<dbReference type="EMBL" id="RWIC01000273">
    <property type="protein sequence ID" value="TKC46380.1"/>
    <property type="molecule type" value="Genomic_DNA"/>
</dbReference>
<organism evidence="1 2">
    <name type="scientific">Monodon monoceros</name>
    <name type="common">Narwhal</name>
    <name type="synonym">Ceratodon monodon</name>
    <dbReference type="NCBI Taxonomy" id="40151"/>
    <lineage>
        <taxon>Eukaryota</taxon>
        <taxon>Metazoa</taxon>
        <taxon>Chordata</taxon>
        <taxon>Craniata</taxon>
        <taxon>Vertebrata</taxon>
        <taxon>Euteleostomi</taxon>
        <taxon>Mammalia</taxon>
        <taxon>Eutheria</taxon>
        <taxon>Laurasiatheria</taxon>
        <taxon>Artiodactyla</taxon>
        <taxon>Whippomorpha</taxon>
        <taxon>Cetacea</taxon>
        <taxon>Odontoceti</taxon>
        <taxon>Monodontidae</taxon>
        <taxon>Monodon</taxon>
    </lineage>
</organism>
<gene>
    <name evidence="1" type="ORF">EI555_011060</name>
</gene>
<dbReference type="AlphaFoldDB" id="A0A4V5P959"/>
<protein>
    <submittedName>
        <fullName evidence="1">Uncharacterized protein</fullName>
    </submittedName>
</protein>
<dbReference type="Proteomes" id="UP000308365">
    <property type="component" value="Unassembled WGS sequence"/>
</dbReference>
<evidence type="ECO:0000313" key="2">
    <source>
        <dbReference type="Proteomes" id="UP000308365"/>
    </source>
</evidence>
<proteinExistence type="predicted"/>
<sequence length="124" mass="14197">MAIKDLPAVGKQKNTENSHDNNIAEVRELSSKLVTEDVLKHISSLLHSKEVEELHGNIQKWPSSRCNMTAFVTYRYFLEHSEANPKAQGIAAFVLDDFRIYFSNFQKYPSVLNDLINLRDSTDI</sequence>